<proteinExistence type="predicted"/>
<keyword evidence="1" id="KW-0378">Hydrolase</keyword>
<evidence type="ECO:0000313" key="2">
    <source>
        <dbReference type="Proteomes" id="UP000308836"/>
    </source>
</evidence>
<sequence>MTKQKIKEMIVVEGKHDSSTLRAYFDCDTIETGGDQLSAQTLERIKKAQQERGVIVFTDPDSPGEHIRRQIKAAVPQAKHAFIPKEKARTTKKVGVEHARKEDLWRALEQRVTFIEHNESLAWSDFIDFGFVGNKALRHGVCERLGIGPCNAKTCFRRLNEMNVTKEDLLEILEEKL</sequence>
<reference evidence="1" key="1">
    <citation type="submission" date="2019-04" db="EMBL/GenBank/DDBJ databases">
        <title>Microbes associate with the intestines of laboratory mice.</title>
        <authorList>
            <person name="Navarre W."/>
            <person name="Wong E."/>
            <person name="Huang K."/>
            <person name="Tropini C."/>
            <person name="Ng K."/>
            <person name="Yu B."/>
        </authorList>
    </citation>
    <scope>NUCLEOTIDE SEQUENCE</scope>
    <source>
        <strain evidence="1">NM09_H32</strain>
    </source>
</reference>
<evidence type="ECO:0000313" key="1">
    <source>
        <dbReference type="EMBL" id="TGY66112.1"/>
    </source>
</evidence>
<name>A0AC61R7D0_9FIRM</name>
<dbReference type="EMBL" id="SRYG01000009">
    <property type="protein sequence ID" value="TGY66112.1"/>
    <property type="molecule type" value="Genomic_DNA"/>
</dbReference>
<dbReference type="EC" id="3.1.26.8" evidence="1"/>
<dbReference type="Proteomes" id="UP000308836">
    <property type="component" value="Unassembled WGS sequence"/>
</dbReference>
<accession>A0AC61R7D0</accession>
<comment type="caution">
    <text evidence="1">The sequence shown here is derived from an EMBL/GenBank/DDBJ whole genome shotgun (WGS) entry which is preliminary data.</text>
</comment>
<keyword evidence="2" id="KW-1185">Reference proteome</keyword>
<protein>
    <submittedName>
        <fullName evidence="1">Ribonuclease M5</fullName>
        <ecNumber evidence="1">3.1.26.8</ecNumber>
    </submittedName>
</protein>
<gene>
    <name evidence="1" type="primary">rnmV</name>
    <name evidence="1" type="ORF">E5336_05470</name>
</gene>
<organism evidence="1 2">
    <name type="scientific">Dubosiella muris</name>
    <dbReference type="NCBI Taxonomy" id="3038133"/>
    <lineage>
        <taxon>Bacteria</taxon>
        <taxon>Bacillati</taxon>
        <taxon>Bacillota</taxon>
        <taxon>Erysipelotrichia</taxon>
        <taxon>Erysipelotrichales</taxon>
        <taxon>Erysipelotrichaceae</taxon>
        <taxon>Dubosiella</taxon>
    </lineage>
</organism>